<comment type="caution">
    <text evidence="1">The sequence shown here is derived from an EMBL/GenBank/DDBJ whole genome shotgun (WGS) entry which is preliminary data.</text>
</comment>
<evidence type="ECO:0000313" key="1">
    <source>
        <dbReference type="EMBL" id="KAK5785836.1"/>
    </source>
</evidence>
<accession>A0ABR0N5H2</accession>
<protein>
    <submittedName>
        <fullName evidence="1">Uncharacterized protein</fullName>
    </submittedName>
</protein>
<dbReference type="Proteomes" id="UP001358586">
    <property type="component" value="Chromosome 11"/>
</dbReference>
<sequence>MVGIATDYFKELFTSKPRRDCDHVLSVIQPFENLNEELTVEFQAKEIVEVVKSTTPLKTSDMRKAYDRVE</sequence>
<keyword evidence="2" id="KW-1185">Reference proteome</keyword>
<evidence type="ECO:0000313" key="2">
    <source>
        <dbReference type="Proteomes" id="UP001358586"/>
    </source>
</evidence>
<reference evidence="1 2" key="1">
    <citation type="submission" date="2023-03" db="EMBL/GenBank/DDBJ databases">
        <title>WGS of Gossypium arboreum.</title>
        <authorList>
            <person name="Yu D."/>
        </authorList>
    </citation>
    <scope>NUCLEOTIDE SEQUENCE [LARGE SCALE GENOMIC DNA]</scope>
    <source>
        <tissue evidence="1">Leaf</tissue>
    </source>
</reference>
<name>A0ABR0N5H2_GOSAR</name>
<dbReference type="EMBL" id="JARKNE010000011">
    <property type="protein sequence ID" value="KAK5785836.1"/>
    <property type="molecule type" value="Genomic_DNA"/>
</dbReference>
<proteinExistence type="predicted"/>
<gene>
    <name evidence="1" type="ORF">PVK06_040455</name>
</gene>
<organism evidence="1 2">
    <name type="scientific">Gossypium arboreum</name>
    <name type="common">Tree cotton</name>
    <name type="synonym">Gossypium nanking</name>
    <dbReference type="NCBI Taxonomy" id="29729"/>
    <lineage>
        <taxon>Eukaryota</taxon>
        <taxon>Viridiplantae</taxon>
        <taxon>Streptophyta</taxon>
        <taxon>Embryophyta</taxon>
        <taxon>Tracheophyta</taxon>
        <taxon>Spermatophyta</taxon>
        <taxon>Magnoliopsida</taxon>
        <taxon>eudicotyledons</taxon>
        <taxon>Gunneridae</taxon>
        <taxon>Pentapetalae</taxon>
        <taxon>rosids</taxon>
        <taxon>malvids</taxon>
        <taxon>Malvales</taxon>
        <taxon>Malvaceae</taxon>
        <taxon>Malvoideae</taxon>
        <taxon>Gossypium</taxon>
    </lineage>
</organism>